<evidence type="ECO:0000313" key="3">
    <source>
        <dbReference type="EMBL" id="VDK79749.1"/>
    </source>
</evidence>
<protein>
    <recommendedName>
        <fullName evidence="2">C2 domain-containing protein</fullName>
    </recommendedName>
</protein>
<dbReference type="Proteomes" id="UP000277928">
    <property type="component" value="Unassembled WGS sequence"/>
</dbReference>
<accession>A0A3P6T8W0</accession>
<dbReference type="GO" id="GO:0048791">
    <property type="term" value="P:calcium ion-regulated exocytosis of neurotransmitter"/>
    <property type="evidence" value="ECO:0007669"/>
    <property type="project" value="TreeGrafter"/>
</dbReference>
<dbReference type="InterPro" id="IPR000008">
    <property type="entry name" value="C2_dom"/>
</dbReference>
<dbReference type="InterPro" id="IPR035892">
    <property type="entry name" value="C2_domain_sf"/>
</dbReference>
<dbReference type="PRINTS" id="PR00399">
    <property type="entry name" value="SYNAPTOTAGMN"/>
</dbReference>
<proteinExistence type="predicted"/>
<feature type="domain" description="C2" evidence="2">
    <location>
        <begin position="205"/>
        <end position="330"/>
    </location>
</feature>
<dbReference type="GO" id="GO:0005544">
    <property type="term" value="F:calcium-dependent phospholipid binding"/>
    <property type="evidence" value="ECO:0007669"/>
    <property type="project" value="TreeGrafter"/>
</dbReference>
<reference evidence="3 4" key="1">
    <citation type="submission" date="2018-08" db="EMBL/GenBank/DDBJ databases">
        <authorList>
            <person name="Laetsch R D."/>
            <person name="Stevens L."/>
            <person name="Kumar S."/>
            <person name="Blaxter L. M."/>
        </authorList>
    </citation>
    <scope>NUCLEOTIDE SEQUENCE [LARGE SCALE GENOMIC DNA]</scope>
</reference>
<evidence type="ECO:0000259" key="2">
    <source>
        <dbReference type="PROSITE" id="PS50004"/>
    </source>
</evidence>
<organism evidence="3 4">
    <name type="scientific">Litomosoides sigmodontis</name>
    <name type="common">Filarial nematode worm</name>
    <dbReference type="NCBI Taxonomy" id="42156"/>
    <lineage>
        <taxon>Eukaryota</taxon>
        <taxon>Metazoa</taxon>
        <taxon>Ecdysozoa</taxon>
        <taxon>Nematoda</taxon>
        <taxon>Chromadorea</taxon>
        <taxon>Rhabditida</taxon>
        <taxon>Spirurina</taxon>
        <taxon>Spiruromorpha</taxon>
        <taxon>Filarioidea</taxon>
        <taxon>Onchocercidae</taxon>
        <taxon>Litomosoides</taxon>
    </lineage>
</organism>
<name>A0A3P6T8W0_LITSI</name>
<dbReference type="InterPro" id="IPR001565">
    <property type="entry name" value="Synaptotagmin"/>
</dbReference>
<keyword evidence="1" id="KW-0677">Repeat</keyword>
<dbReference type="PRINTS" id="PR00360">
    <property type="entry name" value="C2DOMAIN"/>
</dbReference>
<dbReference type="SUPFAM" id="SSF49562">
    <property type="entry name" value="C2 domain (Calcium/lipid-binding domain, CaLB)"/>
    <property type="match status" value="2"/>
</dbReference>
<evidence type="ECO:0000313" key="4">
    <source>
        <dbReference type="Proteomes" id="UP000277928"/>
    </source>
</evidence>
<dbReference type="GO" id="GO:0030424">
    <property type="term" value="C:axon"/>
    <property type="evidence" value="ECO:0007669"/>
    <property type="project" value="TreeGrafter"/>
</dbReference>
<dbReference type="OMA" id="HWHTLQP"/>
<dbReference type="AlphaFoldDB" id="A0A3P6T8W0"/>
<dbReference type="Gene3D" id="2.60.40.150">
    <property type="entry name" value="C2 domain"/>
    <property type="match status" value="2"/>
</dbReference>
<dbReference type="Pfam" id="PF00168">
    <property type="entry name" value="C2"/>
    <property type="match status" value="2"/>
</dbReference>
<dbReference type="PROSITE" id="PS50004">
    <property type="entry name" value="C2"/>
    <property type="match status" value="2"/>
</dbReference>
<evidence type="ECO:0000256" key="1">
    <source>
        <dbReference type="ARBA" id="ARBA00022737"/>
    </source>
</evidence>
<dbReference type="GO" id="GO:0005886">
    <property type="term" value="C:plasma membrane"/>
    <property type="evidence" value="ECO:0007669"/>
    <property type="project" value="TreeGrafter"/>
</dbReference>
<dbReference type="GO" id="GO:0001786">
    <property type="term" value="F:phosphatidylserine binding"/>
    <property type="evidence" value="ECO:0007669"/>
    <property type="project" value="TreeGrafter"/>
</dbReference>
<dbReference type="PANTHER" id="PTHR10024:SF352">
    <property type="entry name" value="SYNAPTOTAGMIN 2"/>
    <property type="match status" value="1"/>
</dbReference>
<dbReference type="PANTHER" id="PTHR10024">
    <property type="entry name" value="SYNAPTOTAGMIN"/>
    <property type="match status" value="1"/>
</dbReference>
<dbReference type="GO" id="GO:0030276">
    <property type="term" value="F:clathrin binding"/>
    <property type="evidence" value="ECO:0007669"/>
    <property type="project" value="TreeGrafter"/>
</dbReference>
<dbReference type="SMART" id="SM00239">
    <property type="entry name" value="C2"/>
    <property type="match status" value="2"/>
</dbReference>
<dbReference type="GO" id="GO:0005509">
    <property type="term" value="F:calcium ion binding"/>
    <property type="evidence" value="ECO:0007669"/>
    <property type="project" value="TreeGrafter"/>
</dbReference>
<sequence>MWASGIASNSPIFLGLLTCCSKRSKSRGHNVEKAILSEPVPNVLHEIPVQPVASSDPTQRISSSDISNELPSFGKIHYKLDYDFGTNTLAVTIFECKGLPAMDRNGTSDPYVKLWLLPERKPKFETKIKRKCLNPIFNEIFAFNIAFAELQYKILQLAVYDFDRLRKDDQIGQLSIPLEKVDFGITIEKWSRLNPPEHEANSESRLGDLCFSLRYRPSTMILTVTIMEARNLKKMDVGGLSDPFVKMHLYNGRKLISKKKTTRKYKTLNPYYNESFQFKLEQDLLEKVHLVISVWDYDKISKNDFIGEVTLGSSSLKDFTVSIASRKQWLEMMTTTRPVVHWHTLQPKL</sequence>
<dbReference type="GO" id="GO:0000149">
    <property type="term" value="F:SNARE binding"/>
    <property type="evidence" value="ECO:0007669"/>
    <property type="project" value="TreeGrafter"/>
</dbReference>
<dbReference type="STRING" id="42156.A0A3P6T8W0"/>
<dbReference type="GO" id="GO:0031045">
    <property type="term" value="C:dense core granule"/>
    <property type="evidence" value="ECO:0007669"/>
    <property type="project" value="TreeGrafter"/>
</dbReference>
<dbReference type="OrthoDB" id="67700at2759"/>
<dbReference type="GO" id="GO:0048488">
    <property type="term" value="P:synaptic vesicle endocytosis"/>
    <property type="evidence" value="ECO:0007669"/>
    <property type="project" value="TreeGrafter"/>
</dbReference>
<dbReference type="EMBL" id="UYRX01000307">
    <property type="protein sequence ID" value="VDK79749.1"/>
    <property type="molecule type" value="Genomic_DNA"/>
</dbReference>
<gene>
    <name evidence="3" type="ORF">NLS_LOCUS4643</name>
</gene>
<keyword evidence="4" id="KW-1185">Reference proteome</keyword>
<dbReference type="GO" id="GO:0030672">
    <property type="term" value="C:synaptic vesicle membrane"/>
    <property type="evidence" value="ECO:0007669"/>
    <property type="project" value="TreeGrafter"/>
</dbReference>
<feature type="domain" description="C2" evidence="2">
    <location>
        <begin position="72"/>
        <end position="191"/>
    </location>
</feature>